<dbReference type="VEuPathDB" id="FungiDB:EYZ11_003355"/>
<keyword evidence="2" id="KW-1185">Reference proteome</keyword>
<dbReference type="EMBL" id="SOSA01000084">
    <property type="protein sequence ID" value="THC97190.1"/>
    <property type="molecule type" value="Genomic_DNA"/>
</dbReference>
<sequence length="19" mass="2034">MQARSKTTTGDIGSSFSFI</sequence>
<reference evidence="1 2" key="1">
    <citation type="submission" date="2019-03" db="EMBL/GenBank/DDBJ databases">
        <title>The genome sequence of a newly discovered highly antifungal drug resistant Aspergillus species, Aspergillus tanneri NIH 1004.</title>
        <authorList>
            <person name="Mounaud S."/>
            <person name="Singh I."/>
            <person name="Joardar V."/>
            <person name="Pakala S."/>
            <person name="Pakala S."/>
            <person name="Venepally P."/>
            <person name="Hoover J."/>
            <person name="Nierman W."/>
            <person name="Chung J."/>
            <person name="Losada L."/>
        </authorList>
    </citation>
    <scope>NUCLEOTIDE SEQUENCE [LARGE SCALE GENOMIC DNA]</scope>
    <source>
        <strain evidence="1 2">NIH1004</strain>
    </source>
</reference>
<dbReference type="Proteomes" id="UP000308092">
    <property type="component" value="Unassembled WGS sequence"/>
</dbReference>
<dbReference type="AlphaFoldDB" id="A0A4S3JP25"/>
<organism evidence="1 2">
    <name type="scientific">Aspergillus tanneri</name>
    <dbReference type="NCBI Taxonomy" id="1220188"/>
    <lineage>
        <taxon>Eukaryota</taxon>
        <taxon>Fungi</taxon>
        <taxon>Dikarya</taxon>
        <taxon>Ascomycota</taxon>
        <taxon>Pezizomycotina</taxon>
        <taxon>Eurotiomycetes</taxon>
        <taxon>Eurotiomycetidae</taxon>
        <taxon>Eurotiales</taxon>
        <taxon>Aspergillaceae</taxon>
        <taxon>Aspergillus</taxon>
        <taxon>Aspergillus subgen. Circumdati</taxon>
    </lineage>
</organism>
<name>A0A4S3JP25_9EURO</name>
<gene>
    <name evidence="1" type="ORF">EYZ11_003355</name>
</gene>
<comment type="caution">
    <text evidence="1">The sequence shown here is derived from an EMBL/GenBank/DDBJ whole genome shotgun (WGS) entry which is preliminary data.</text>
</comment>
<evidence type="ECO:0000313" key="2">
    <source>
        <dbReference type="Proteomes" id="UP000308092"/>
    </source>
</evidence>
<accession>A0A4S3JP25</accession>
<protein>
    <submittedName>
        <fullName evidence="1">Uncharacterized protein</fullName>
    </submittedName>
</protein>
<proteinExistence type="predicted"/>
<evidence type="ECO:0000313" key="1">
    <source>
        <dbReference type="EMBL" id="THC97190.1"/>
    </source>
</evidence>